<evidence type="ECO:0000313" key="4">
    <source>
        <dbReference type="Proteomes" id="UP000593567"/>
    </source>
</evidence>
<name>A0A7J7K8B8_BUGNE</name>
<feature type="region of interest" description="Disordered" evidence="2">
    <location>
        <begin position="391"/>
        <end position="423"/>
    </location>
</feature>
<dbReference type="PROSITE" id="PS00626">
    <property type="entry name" value="RCC1_2"/>
    <property type="match status" value="1"/>
</dbReference>
<feature type="repeat" description="RCC1" evidence="1">
    <location>
        <begin position="82"/>
        <end position="129"/>
    </location>
</feature>
<dbReference type="Pfam" id="PF00415">
    <property type="entry name" value="RCC1"/>
    <property type="match status" value="2"/>
</dbReference>
<dbReference type="PRINTS" id="PR00633">
    <property type="entry name" value="RCCNDNSATION"/>
</dbReference>
<keyword evidence="4" id="KW-1185">Reference proteome</keyword>
<protein>
    <submittedName>
        <fullName evidence="3">HERC1</fullName>
    </submittedName>
</protein>
<dbReference type="AlphaFoldDB" id="A0A7J7K8B8"/>
<dbReference type="Proteomes" id="UP000593567">
    <property type="component" value="Unassembled WGS sequence"/>
</dbReference>
<dbReference type="PANTHER" id="PTHR45982">
    <property type="entry name" value="REGULATOR OF CHROMOSOME CONDENSATION"/>
    <property type="match status" value="1"/>
</dbReference>
<proteinExistence type="predicted"/>
<feature type="compositionally biased region" description="Polar residues" evidence="2">
    <location>
        <begin position="398"/>
        <end position="408"/>
    </location>
</feature>
<dbReference type="PROSITE" id="PS50012">
    <property type="entry name" value="RCC1_3"/>
    <property type="match status" value="3"/>
</dbReference>
<organism evidence="3 4">
    <name type="scientific">Bugula neritina</name>
    <name type="common">Brown bryozoan</name>
    <name type="synonym">Sertularia neritina</name>
    <dbReference type="NCBI Taxonomy" id="10212"/>
    <lineage>
        <taxon>Eukaryota</taxon>
        <taxon>Metazoa</taxon>
        <taxon>Spiralia</taxon>
        <taxon>Lophotrochozoa</taxon>
        <taxon>Bryozoa</taxon>
        <taxon>Gymnolaemata</taxon>
        <taxon>Cheilostomatida</taxon>
        <taxon>Flustrina</taxon>
        <taxon>Buguloidea</taxon>
        <taxon>Bugulidae</taxon>
        <taxon>Bugula</taxon>
    </lineage>
</organism>
<evidence type="ECO:0000256" key="1">
    <source>
        <dbReference type="PROSITE-ProRule" id="PRU00235"/>
    </source>
</evidence>
<dbReference type="OrthoDB" id="5981550at2759"/>
<accession>A0A7J7K8B8</accession>
<evidence type="ECO:0000256" key="2">
    <source>
        <dbReference type="SAM" id="MobiDB-lite"/>
    </source>
</evidence>
<dbReference type="Gene3D" id="2.130.10.30">
    <property type="entry name" value="Regulator of chromosome condensation 1/beta-lactamase-inhibitor protein II"/>
    <property type="match status" value="1"/>
</dbReference>
<dbReference type="SUPFAM" id="SSF50985">
    <property type="entry name" value="RCC1/BLIP-II"/>
    <property type="match status" value="1"/>
</dbReference>
<dbReference type="InterPro" id="IPR009091">
    <property type="entry name" value="RCC1/BLIP-II"/>
</dbReference>
<evidence type="ECO:0000313" key="3">
    <source>
        <dbReference type="EMBL" id="KAF6034091.1"/>
    </source>
</evidence>
<dbReference type="InterPro" id="IPR051553">
    <property type="entry name" value="Ran_GTPase-activating"/>
</dbReference>
<gene>
    <name evidence="3" type="ORF">EB796_007601</name>
</gene>
<feature type="repeat" description="RCC1" evidence="1">
    <location>
        <begin position="130"/>
        <end position="188"/>
    </location>
</feature>
<sequence>MCVPTLLSPLQHQVVVHVACGARHSMFLYQCGAVATVGDNNHGQLGVGSRQPHKTPQVLQDLQNVKLISCGAYHCMAVTDAGELYIWGYGKAIGYKHKDIVRPTKKLSHYTNIVQLAGGATHSLALTENGNVYSWGVGADGQLGHGHDLTFSSKPTRIIGELKDRNICQIAASDFLCGLWHIVAVTGKCRLADPDAMNIKVRMRSNKSTSSGMYIDLPSIVTPDSNSAKSVCGLSPPDIFSYYSYSSSNGSTRSDTEMPHTQQVSVQRDRTTLAEFYAPTSNISRTGLTILGEPTEELNDSAESIISPDVKFPRLIDATRGPSAASVTRSRSGCSMQRAMISSDHETCSATTSEDEDEEIRSRVPHVTITRNPSRVNTVSTVQSKDHAEYMEQKKLLPSNSTVSNSKADASEKRTKNSASSVSKSSAVIRLKVADASSLVDDGKAANSVSSTWNPYRNSIFNSNVFHEDQSSTAGLNAKMIGFLDMSDIQLVDKPVTRPSKTISRFNKAEKVGERHSQLYSKEMEMRNSRVTQLNTNYNKQPKLVKANGNRTEPSHHPLQKVSRRTQITGQRQNNEAESGRSSDALTKMKHYPTKAKGQYRSLPMLSSNFMNRHLPRPVYPSVPDFSKAMTKLDVQILQAERLKRL</sequence>
<dbReference type="PANTHER" id="PTHR45982:SF1">
    <property type="entry name" value="REGULATOR OF CHROMOSOME CONDENSATION"/>
    <property type="match status" value="1"/>
</dbReference>
<dbReference type="EMBL" id="VXIV02001156">
    <property type="protein sequence ID" value="KAF6034091.1"/>
    <property type="molecule type" value="Genomic_DNA"/>
</dbReference>
<comment type="caution">
    <text evidence="3">The sequence shown here is derived from an EMBL/GenBank/DDBJ whole genome shotgun (WGS) entry which is preliminary data.</text>
</comment>
<feature type="region of interest" description="Disordered" evidence="2">
    <location>
        <begin position="539"/>
        <end position="587"/>
    </location>
</feature>
<feature type="region of interest" description="Disordered" evidence="2">
    <location>
        <begin position="342"/>
        <end position="362"/>
    </location>
</feature>
<reference evidence="3" key="1">
    <citation type="submission" date="2020-06" db="EMBL/GenBank/DDBJ databases">
        <title>Draft genome of Bugula neritina, a colonial animal packing powerful symbionts and potential medicines.</title>
        <authorList>
            <person name="Rayko M."/>
        </authorList>
    </citation>
    <scope>NUCLEOTIDE SEQUENCE [LARGE SCALE GENOMIC DNA]</scope>
    <source>
        <strain evidence="3">Kwan_BN1</strain>
    </source>
</reference>
<feature type="repeat" description="RCC1" evidence="1">
    <location>
        <begin position="32"/>
        <end position="81"/>
    </location>
</feature>
<feature type="compositionally biased region" description="Polar residues" evidence="2">
    <location>
        <begin position="565"/>
        <end position="585"/>
    </location>
</feature>
<dbReference type="InterPro" id="IPR000408">
    <property type="entry name" value="Reg_chr_condens"/>
</dbReference>